<name>A0A087U4R2_STEMI</name>
<organism evidence="1 2">
    <name type="scientific">Stegodyphus mimosarum</name>
    <name type="common">African social velvet spider</name>
    <dbReference type="NCBI Taxonomy" id="407821"/>
    <lineage>
        <taxon>Eukaryota</taxon>
        <taxon>Metazoa</taxon>
        <taxon>Ecdysozoa</taxon>
        <taxon>Arthropoda</taxon>
        <taxon>Chelicerata</taxon>
        <taxon>Arachnida</taxon>
        <taxon>Araneae</taxon>
        <taxon>Araneomorphae</taxon>
        <taxon>Entelegynae</taxon>
        <taxon>Eresoidea</taxon>
        <taxon>Eresidae</taxon>
        <taxon>Stegodyphus</taxon>
    </lineage>
</organism>
<sequence>MSLKIVELKCLIQESAAYDEEFVKGVFEGIANDRLKEERRRKKDSEDCRARQIRHFELERLRIEAMGRSSPAVSENSGSSNKQFHRETQKIIQKFDSDSGDINLYLTMFERQAKRFGIEESDWIAYLLVLLPMEIVQFISKEPEGKDCYYIYVKALLLKRFKLSSEKFRLKFIQHQRRSDETWRNLSFGLRKYLDEWLSGLEMKDFEKLKDLMVTDQMKRRVGSKVKDHLLDDWSSSAAPVGSGCCASSSATMDQKFSVVRDLENAFI</sequence>
<dbReference type="OrthoDB" id="6435150at2759"/>
<feature type="non-terminal residue" evidence="1">
    <location>
        <position position="268"/>
    </location>
</feature>
<reference evidence="1 2" key="1">
    <citation type="submission" date="2013-11" db="EMBL/GenBank/DDBJ databases">
        <title>Genome sequencing of Stegodyphus mimosarum.</title>
        <authorList>
            <person name="Bechsgaard J."/>
        </authorList>
    </citation>
    <scope>NUCLEOTIDE SEQUENCE [LARGE SCALE GENOMIC DNA]</scope>
</reference>
<dbReference type="AlphaFoldDB" id="A0A087U4R2"/>
<dbReference type="EMBL" id="KK118154">
    <property type="protein sequence ID" value="KFM72351.1"/>
    <property type="molecule type" value="Genomic_DNA"/>
</dbReference>
<dbReference type="Gene3D" id="1.10.4020.10">
    <property type="entry name" value="DNA breaking-rejoining enzymes"/>
    <property type="match status" value="1"/>
</dbReference>
<protein>
    <submittedName>
        <fullName evidence="1">Uncharacterized protein</fullName>
    </submittedName>
</protein>
<evidence type="ECO:0000313" key="1">
    <source>
        <dbReference type="EMBL" id="KFM72351.1"/>
    </source>
</evidence>
<keyword evidence="2" id="KW-1185">Reference proteome</keyword>
<proteinExistence type="predicted"/>
<gene>
    <name evidence="1" type="ORF">X975_20908</name>
</gene>
<dbReference type="SUPFAM" id="SSF47353">
    <property type="entry name" value="Retrovirus capsid dimerization domain-like"/>
    <property type="match status" value="1"/>
</dbReference>
<dbReference type="PANTHER" id="PTHR46888:SF1">
    <property type="entry name" value="RIBONUCLEASE H"/>
    <property type="match status" value="1"/>
</dbReference>
<dbReference type="OMA" id="WIYERNQ"/>
<dbReference type="InterPro" id="IPR038269">
    <property type="entry name" value="SCAN_sf"/>
</dbReference>
<evidence type="ECO:0000313" key="2">
    <source>
        <dbReference type="Proteomes" id="UP000054359"/>
    </source>
</evidence>
<dbReference type="STRING" id="407821.A0A087U4R2"/>
<accession>A0A087U4R2</accession>
<dbReference type="Proteomes" id="UP000054359">
    <property type="component" value="Unassembled WGS sequence"/>
</dbReference>
<dbReference type="PANTHER" id="PTHR46888">
    <property type="entry name" value="ZINC KNUCKLE DOMAINCONTAINING PROTEIN-RELATED"/>
    <property type="match status" value="1"/>
</dbReference>